<feature type="binding site" evidence="2">
    <location>
        <begin position="180"/>
        <end position="183"/>
    </location>
    <ligand>
        <name>glutathione</name>
        <dbReference type="ChEBI" id="CHEBI:57925"/>
    </ligand>
</feature>
<dbReference type="Pfam" id="PF13410">
    <property type="entry name" value="GST_C_2"/>
    <property type="match status" value="1"/>
</dbReference>
<keyword evidence="6" id="KW-1185">Reference proteome</keyword>
<dbReference type="InterPro" id="IPR036282">
    <property type="entry name" value="Glutathione-S-Trfase_C_sf"/>
</dbReference>
<dbReference type="PhylomeDB" id="R7Q6H7"/>
<feature type="domain" description="GST C-terminal" evidence="4">
    <location>
        <begin position="212"/>
        <end position="347"/>
    </location>
</feature>
<dbReference type="InterPro" id="IPR016639">
    <property type="entry name" value="GST_Omega/GSH"/>
</dbReference>
<feature type="site" description="Lowers pKa of active site Cys" evidence="3">
    <location>
        <position position="304"/>
    </location>
</feature>
<dbReference type="GeneID" id="17321678"/>
<dbReference type="RefSeq" id="XP_005713966.1">
    <property type="nucleotide sequence ID" value="XM_005713909.1"/>
</dbReference>
<dbReference type="Proteomes" id="UP000012073">
    <property type="component" value="Unassembled WGS sequence"/>
</dbReference>
<organism evidence="5 6">
    <name type="scientific">Chondrus crispus</name>
    <name type="common">Carrageen Irish moss</name>
    <name type="synonym">Polymorpha crispa</name>
    <dbReference type="NCBI Taxonomy" id="2769"/>
    <lineage>
        <taxon>Eukaryota</taxon>
        <taxon>Rhodophyta</taxon>
        <taxon>Florideophyceae</taxon>
        <taxon>Rhodymeniophycidae</taxon>
        <taxon>Gigartinales</taxon>
        <taxon>Gigartinaceae</taxon>
        <taxon>Chondrus</taxon>
    </lineage>
</organism>
<dbReference type="SFLD" id="SFLDS00019">
    <property type="entry name" value="Glutathione_Transferase_(cytos"/>
    <property type="match status" value="1"/>
</dbReference>
<dbReference type="PIRSF" id="PIRSF015753">
    <property type="entry name" value="GST"/>
    <property type="match status" value="1"/>
</dbReference>
<dbReference type="Gramene" id="CDF34147">
    <property type="protein sequence ID" value="CDF34147"/>
    <property type="gene ID" value="CHC_T00002836001"/>
</dbReference>
<feature type="binding site" evidence="2">
    <location>
        <begin position="198"/>
        <end position="199"/>
    </location>
    <ligand>
        <name>glutathione</name>
        <dbReference type="ChEBI" id="CHEBI:57925"/>
    </ligand>
</feature>
<dbReference type="SFLD" id="SFLDG01206">
    <property type="entry name" value="Xi.1"/>
    <property type="match status" value="1"/>
</dbReference>
<dbReference type="GO" id="GO:0005737">
    <property type="term" value="C:cytoplasm"/>
    <property type="evidence" value="ECO:0007669"/>
    <property type="project" value="TreeGrafter"/>
</dbReference>
<dbReference type="OrthoDB" id="2309723at2759"/>
<dbReference type="InterPro" id="IPR010987">
    <property type="entry name" value="Glutathione-S-Trfase_C-like"/>
</dbReference>
<protein>
    <recommendedName>
        <fullName evidence="4">GST C-terminal domain-containing protein</fullName>
    </recommendedName>
</protein>
<dbReference type="InterPro" id="IPR004045">
    <property type="entry name" value="Glutathione_S-Trfase_N"/>
</dbReference>
<dbReference type="InterPro" id="IPR036249">
    <property type="entry name" value="Thioredoxin-like_sf"/>
</dbReference>
<evidence type="ECO:0000256" key="1">
    <source>
        <dbReference type="PIRSR" id="PIRSR015753-1"/>
    </source>
</evidence>
<dbReference type="InterPro" id="IPR040079">
    <property type="entry name" value="Glutathione_S-Trfase"/>
</dbReference>
<feature type="active site" description="Nucleophile" evidence="1">
    <location>
        <position position="108"/>
    </location>
</feature>
<evidence type="ECO:0000313" key="5">
    <source>
        <dbReference type="EMBL" id="CDF34147.1"/>
    </source>
</evidence>
<dbReference type="PANTHER" id="PTHR32419:SF6">
    <property type="entry name" value="GLUTATHIONE S-TRANSFERASE OMEGA-LIKE 1-RELATED"/>
    <property type="match status" value="1"/>
</dbReference>
<dbReference type="Gene3D" id="1.20.1050.10">
    <property type="match status" value="1"/>
</dbReference>
<dbReference type="Gene3D" id="3.40.30.10">
    <property type="entry name" value="Glutaredoxin"/>
    <property type="match status" value="1"/>
</dbReference>
<evidence type="ECO:0000259" key="4">
    <source>
        <dbReference type="PROSITE" id="PS50405"/>
    </source>
</evidence>
<dbReference type="GO" id="GO:0004364">
    <property type="term" value="F:glutathione transferase activity"/>
    <property type="evidence" value="ECO:0007669"/>
    <property type="project" value="InterPro"/>
</dbReference>
<feature type="binding site" evidence="2">
    <location>
        <position position="141"/>
    </location>
    <ligand>
        <name>glutathione</name>
        <dbReference type="ChEBI" id="CHEBI:57925"/>
    </ligand>
</feature>
<feature type="site" description="Lowers pKa of active site Cys" evidence="3">
    <location>
        <position position="347"/>
    </location>
</feature>
<name>R7Q6H7_CHOCR</name>
<dbReference type="SUPFAM" id="SSF47616">
    <property type="entry name" value="GST C-terminal domain-like"/>
    <property type="match status" value="1"/>
</dbReference>
<sequence length="378" mass="43377">MKNFECSPKAELGHSTLIRGPRGTILMTSFITSPILLRPSLSRLRPLLCRRPTMTSAQDKPHKAAMDDVVSGRFRRKPSVFRDWISSAPDAKFTPDDNRYRLYVSLACPWACRCLITRALKGLQKTIPVTVVHHYMGPKGWRFVEEGEQNVPPMCEPEPLFGLKMIRDLYFKADEQYGGRFTVPVLWDTKLGTIVNNESSEIIVMLNEMFNEHAERPEVDLYPKELRTEIDDVAESFYNSLNNGVYRCGFAQTQGAYDEAVGELFDILEHFEERLGSRRYLVGDSLTLADIRLFVTLIRFDPVYVSHFKTNKKRIFDYPNLSGFMKDLYQNPKIKETVSFEHIKKHYFGSHPSINPLGIVPAGPDMSYLDTPHGREQV</sequence>
<gene>
    <name evidence="5" type="ORF">CHC_T00002836001</name>
</gene>
<dbReference type="SUPFAM" id="SSF52833">
    <property type="entry name" value="Thioredoxin-like"/>
    <property type="match status" value="1"/>
</dbReference>
<reference evidence="6" key="1">
    <citation type="journal article" date="2013" name="Proc. Natl. Acad. Sci. U.S.A.">
        <title>Genome structure and metabolic features in the red seaweed Chondrus crispus shed light on evolution of the Archaeplastida.</title>
        <authorList>
            <person name="Collen J."/>
            <person name="Porcel B."/>
            <person name="Carre W."/>
            <person name="Ball S.G."/>
            <person name="Chaparro C."/>
            <person name="Tonon T."/>
            <person name="Barbeyron T."/>
            <person name="Michel G."/>
            <person name="Noel B."/>
            <person name="Valentin K."/>
            <person name="Elias M."/>
            <person name="Artiguenave F."/>
            <person name="Arun A."/>
            <person name="Aury J.M."/>
            <person name="Barbosa-Neto J.F."/>
            <person name="Bothwell J.H."/>
            <person name="Bouget F.Y."/>
            <person name="Brillet L."/>
            <person name="Cabello-Hurtado F."/>
            <person name="Capella-Gutierrez S."/>
            <person name="Charrier B."/>
            <person name="Cladiere L."/>
            <person name="Cock J.M."/>
            <person name="Coelho S.M."/>
            <person name="Colleoni C."/>
            <person name="Czjzek M."/>
            <person name="Da Silva C."/>
            <person name="Delage L."/>
            <person name="Denoeud F."/>
            <person name="Deschamps P."/>
            <person name="Dittami S.M."/>
            <person name="Gabaldon T."/>
            <person name="Gachon C.M."/>
            <person name="Groisillier A."/>
            <person name="Herve C."/>
            <person name="Jabbari K."/>
            <person name="Katinka M."/>
            <person name="Kloareg B."/>
            <person name="Kowalczyk N."/>
            <person name="Labadie K."/>
            <person name="Leblanc C."/>
            <person name="Lopez P.J."/>
            <person name="McLachlan D.H."/>
            <person name="Meslet-Cladiere L."/>
            <person name="Moustafa A."/>
            <person name="Nehr Z."/>
            <person name="Nyvall Collen P."/>
            <person name="Panaud O."/>
            <person name="Partensky F."/>
            <person name="Poulain J."/>
            <person name="Rensing S.A."/>
            <person name="Rousvoal S."/>
            <person name="Samson G."/>
            <person name="Symeonidi A."/>
            <person name="Weissenbach J."/>
            <person name="Zambounis A."/>
            <person name="Wincker P."/>
            <person name="Boyen C."/>
        </authorList>
    </citation>
    <scope>NUCLEOTIDE SEQUENCE [LARGE SCALE GENOMIC DNA]</scope>
    <source>
        <strain evidence="6">cv. Stackhouse</strain>
    </source>
</reference>
<evidence type="ECO:0000256" key="3">
    <source>
        <dbReference type="PIRSR" id="PIRSR015753-3"/>
    </source>
</evidence>
<dbReference type="InterPro" id="IPR047047">
    <property type="entry name" value="GST_Omega-like_C"/>
</dbReference>
<dbReference type="KEGG" id="ccp:CHC_T00002836001"/>
<dbReference type="Pfam" id="PF13409">
    <property type="entry name" value="GST_N_2"/>
    <property type="match status" value="1"/>
</dbReference>
<dbReference type="AlphaFoldDB" id="R7Q6H7"/>
<evidence type="ECO:0000256" key="2">
    <source>
        <dbReference type="PIRSR" id="PIRSR015753-2"/>
    </source>
</evidence>
<dbReference type="PANTHER" id="PTHR32419">
    <property type="entry name" value="GLUTATHIONYL-HYDROQUINONE REDUCTASE"/>
    <property type="match status" value="1"/>
</dbReference>
<dbReference type="SFLD" id="SFLDG01148">
    <property type="entry name" value="Xi_(cytGST)"/>
    <property type="match status" value="1"/>
</dbReference>
<dbReference type="EMBL" id="HG001674">
    <property type="protein sequence ID" value="CDF34147.1"/>
    <property type="molecule type" value="Genomic_DNA"/>
</dbReference>
<accession>R7Q6H7</accession>
<dbReference type="CDD" id="cd03190">
    <property type="entry name" value="GST_C_Omega_like"/>
    <property type="match status" value="1"/>
</dbReference>
<feature type="active site" description="Proton donor/acceptor" evidence="1">
    <location>
        <position position="246"/>
    </location>
</feature>
<dbReference type="OMA" id="PWANRAI"/>
<evidence type="ECO:0000313" key="6">
    <source>
        <dbReference type="Proteomes" id="UP000012073"/>
    </source>
</evidence>
<dbReference type="PROSITE" id="PS50405">
    <property type="entry name" value="GST_CTER"/>
    <property type="match status" value="1"/>
</dbReference>
<proteinExistence type="predicted"/>